<evidence type="ECO:0000313" key="6">
    <source>
        <dbReference type="Proteomes" id="UP000460221"/>
    </source>
</evidence>
<feature type="domain" description="Amine oxidase" evidence="4">
    <location>
        <begin position="182"/>
        <end position="349"/>
    </location>
</feature>
<dbReference type="AlphaFoldDB" id="A0A7K1FP12"/>
<dbReference type="SUPFAM" id="SSF51905">
    <property type="entry name" value="FAD/NAD(P)-binding domain"/>
    <property type="match status" value="1"/>
</dbReference>
<sequence>MVIGAGPNGLVAANLLADAGWDVLVLEAFDRPGGAVATDDDVAPGFRHDTFSSFYPLGAASPVIRGLDLEQHGLVWSHAPAVIGSPGPDGGWALVHRDAERTIAGLEASCPGDGDGWRALYGRWLRIGGSLVDALLSPFPPIRAGMRLGGAMLRGGLADDVQFLLRPATAMTAQHLRSEAAKLLVVGNAAHADLPPDGAGSGLFGWLLAMIGQQRGFPVPRGGAGSLTDALVRRLVAAGGRVRCGAEVEEILVADGRAVGVRTAAGRLRTRRAVIADVGAPALYERLLPAAAVPHRIRQRMQGFTWDPGTVKVDWALDRPVPWADTPETAPGTVHLPGGSGTAGDVSVWMSEVQSGIVPADPFLLIGQMTTSDPTRSPAGTESLWAYTHVPQHTVRDAGTGISGRWDRDDLERMADRMQGRLERAAPGFGARVIARRVLGPREFEARNANLHGGALGGGTANLHQELVLRPIPGRGRAETHLGGLYLGSSAAHPGGGVHGAPGANAARAALWHARFRP</sequence>
<dbReference type="InterPro" id="IPR036188">
    <property type="entry name" value="FAD/NAD-bd_sf"/>
</dbReference>
<evidence type="ECO:0000256" key="1">
    <source>
        <dbReference type="ARBA" id="ARBA00037217"/>
    </source>
</evidence>
<evidence type="ECO:0000259" key="4">
    <source>
        <dbReference type="Pfam" id="PF01593"/>
    </source>
</evidence>
<comment type="caution">
    <text evidence="5">The sequence shown here is derived from an EMBL/GenBank/DDBJ whole genome shotgun (WGS) entry which is preliminary data.</text>
</comment>
<comment type="subunit">
    <text evidence="2">Interacts with COX5B; this interaction may contribute to localize PYROXD2 to the inner face of the inner mitochondrial membrane.</text>
</comment>
<gene>
    <name evidence="5" type="ORF">GIS00_13540</name>
</gene>
<accession>A0A7K1FP12</accession>
<organism evidence="5 6">
    <name type="scientific">Nakamurella alba</name>
    <dbReference type="NCBI Taxonomy" id="2665158"/>
    <lineage>
        <taxon>Bacteria</taxon>
        <taxon>Bacillati</taxon>
        <taxon>Actinomycetota</taxon>
        <taxon>Actinomycetes</taxon>
        <taxon>Nakamurellales</taxon>
        <taxon>Nakamurellaceae</taxon>
        <taxon>Nakamurella</taxon>
    </lineage>
</organism>
<dbReference type="Proteomes" id="UP000460221">
    <property type="component" value="Unassembled WGS sequence"/>
</dbReference>
<dbReference type="PANTHER" id="PTHR10668:SF105">
    <property type="entry name" value="DEHYDROGENASE-RELATED"/>
    <property type="match status" value="1"/>
</dbReference>
<protein>
    <recommendedName>
        <fullName evidence="3">Pyridine nucleotide-disulfide oxidoreductase domain-containing protein 2</fullName>
    </recommendedName>
</protein>
<dbReference type="InterPro" id="IPR002937">
    <property type="entry name" value="Amino_oxidase"/>
</dbReference>
<dbReference type="EMBL" id="WLYK01000005">
    <property type="protein sequence ID" value="MTD14963.1"/>
    <property type="molecule type" value="Genomic_DNA"/>
</dbReference>
<reference evidence="5 6" key="1">
    <citation type="submission" date="2019-11" db="EMBL/GenBank/DDBJ databases">
        <authorList>
            <person name="Jiang L.-Q."/>
        </authorList>
    </citation>
    <scope>NUCLEOTIDE SEQUENCE [LARGE SCALE GENOMIC DNA]</scope>
    <source>
        <strain evidence="5 6">YIM 132087</strain>
    </source>
</reference>
<comment type="function">
    <text evidence="1">Probable oxidoreductase that may play a role as regulator of mitochondrial function.</text>
</comment>
<evidence type="ECO:0000256" key="2">
    <source>
        <dbReference type="ARBA" id="ARBA00038825"/>
    </source>
</evidence>
<keyword evidence="6" id="KW-1185">Reference proteome</keyword>
<dbReference type="Pfam" id="PF13450">
    <property type="entry name" value="NAD_binding_8"/>
    <property type="match status" value="1"/>
</dbReference>
<name>A0A7K1FP12_9ACTN</name>
<evidence type="ECO:0000256" key="3">
    <source>
        <dbReference type="ARBA" id="ARBA00040298"/>
    </source>
</evidence>
<dbReference type="PANTHER" id="PTHR10668">
    <property type="entry name" value="PHYTOENE DEHYDROGENASE"/>
    <property type="match status" value="1"/>
</dbReference>
<proteinExistence type="predicted"/>
<dbReference type="GO" id="GO:0016491">
    <property type="term" value="F:oxidoreductase activity"/>
    <property type="evidence" value="ECO:0007669"/>
    <property type="project" value="InterPro"/>
</dbReference>
<evidence type="ECO:0000313" key="5">
    <source>
        <dbReference type="EMBL" id="MTD14963.1"/>
    </source>
</evidence>
<dbReference type="Pfam" id="PF01593">
    <property type="entry name" value="Amino_oxidase"/>
    <property type="match status" value="1"/>
</dbReference>
<dbReference type="Gene3D" id="3.50.50.60">
    <property type="entry name" value="FAD/NAD(P)-binding domain"/>
    <property type="match status" value="2"/>
</dbReference>